<protein>
    <submittedName>
        <fullName evidence="1">Uncharacterized protein</fullName>
    </submittedName>
</protein>
<dbReference type="EMBL" id="VSWC01000040">
    <property type="protein sequence ID" value="KAA1106391.1"/>
    <property type="molecule type" value="Genomic_DNA"/>
</dbReference>
<gene>
    <name evidence="1" type="ORF">PGT21_034295</name>
</gene>
<evidence type="ECO:0000313" key="1">
    <source>
        <dbReference type="EMBL" id="KAA1106391.1"/>
    </source>
</evidence>
<organism evidence="1 2">
    <name type="scientific">Puccinia graminis f. sp. tritici</name>
    <dbReference type="NCBI Taxonomy" id="56615"/>
    <lineage>
        <taxon>Eukaryota</taxon>
        <taxon>Fungi</taxon>
        <taxon>Dikarya</taxon>
        <taxon>Basidiomycota</taxon>
        <taxon>Pucciniomycotina</taxon>
        <taxon>Pucciniomycetes</taxon>
        <taxon>Pucciniales</taxon>
        <taxon>Pucciniaceae</taxon>
        <taxon>Puccinia</taxon>
    </lineage>
</organism>
<dbReference type="Proteomes" id="UP000324748">
    <property type="component" value="Unassembled WGS sequence"/>
</dbReference>
<proteinExistence type="predicted"/>
<dbReference type="AlphaFoldDB" id="A0A5B0PZL5"/>
<comment type="caution">
    <text evidence="1">The sequence shown here is derived from an EMBL/GenBank/DDBJ whole genome shotgun (WGS) entry which is preliminary data.</text>
</comment>
<sequence length="124" mass="13300">MVGPHPDTRSDADIRWRFQQNCTSASASAPAPASGYPSAAAGIRAGILGYPPSKGPATDRLEGLPSSRPYPLLAAGILWDTRIPASDLRKRGHPHPNPHPQAGIRDGWASFQLEIVRRYPLLGT</sequence>
<keyword evidence="2" id="KW-1185">Reference proteome</keyword>
<reference evidence="1 2" key="1">
    <citation type="submission" date="2019-05" db="EMBL/GenBank/DDBJ databases">
        <title>Emergence of the Ug99 lineage of the wheat stem rust pathogen through somatic hybridization.</title>
        <authorList>
            <person name="Li F."/>
            <person name="Upadhyaya N.M."/>
            <person name="Sperschneider J."/>
            <person name="Matny O."/>
            <person name="Nguyen-Phuc H."/>
            <person name="Mago R."/>
            <person name="Raley C."/>
            <person name="Miller M.E."/>
            <person name="Silverstein K.A.T."/>
            <person name="Henningsen E."/>
            <person name="Hirsch C.D."/>
            <person name="Visser B."/>
            <person name="Pretorius Z.A."/>
            <person name="Steffenson B.J."/>
            <person name="Schwessinger B."/>
            <person name="Dodds P.N."/>
            <person name="Figueroa M."/>
        </authorList>
    </citation>
    <scope>NUCLEOTIDE SEQUENCE [LARGE SCALE GENOMIC DNA]</scope>
    <source>
        <strain evidence="1">21-0</strain>
    </source>
</reference>
<name>A0A5B0PZL5_PUCGR</name>
<evidence type="ECO:0000313" key="2">
    <source>
        <dbReference type="Proteomes" id="UP000324748"/>
    </source>
</evidence>
<accession>A0A5B0PZL5</accession>